<dbReference type="Pfam" id="PF13508">
    <property type="entry name" value="Acetyltransf_7"/>
    <property type="match status" value="1"/>
</dbReference>
<dbReference type="STRING" id="403935.SAMN05216481_11498"/>
<dbReference type="RefSeq" id="WP_093662326.1">
    <property type="nucleotide sequence ID" value="NZ_FOET01000014.1"/>
</dbReference>
<evidence type="ECO:0000256" key="1">
    <source>
        <dbReference type="ARBA" id="ARBA00022679"/>
    </source>
</evidence>
<dbReference type="Gene3D" id="3.40.630.30">
    <property type="match status" value="1"/>
</dbReference>
<feature type="domain" description="N-acetyltransferase" evidence="3">
    <location>
        <begin position="1"/>
        <end position="150"/>
    </location>
</feature>
<keyword evidence="2" id="KW-0012">Acyltransferase</keyword>
<dbReference type="GO" id="GO:0016747">
    <property type="term" value="F:acyltransferase activity, transferring groups other than amino-acyl groups"/>
    <property type="evidence" value="ECO:0007669"/>
    <property type="project" value="InterPro"/>
</dbReference>
<dbReference type="PROSITE" id="PS51186">
    <property type="entry name" value="GNAT"/>
    <property type="match status" value="1"/>
</dbReference>
<sequence>MLIRRESPADVSAVRAVTGAAFAARSQTPVPVEVTLLDELRGCEAWLPALSLVAEGPGGEVVGHVVCTRGHIGTAPALGLGPISVHPGHQGRGTGSALMHTALGAADALGEPLVALLGEPAYYRRFGFRTSAEYGIAPPDPAWGEYFQVRTLAAYDPEDPALRGTFAYAEPFSRV</sequence>
<dbReference type="SUPFAM" id="SSF55729">
    <property type="entry name" value="Acyl-CoA N-acyltransferases (Nat)"/>
    <property type="match status" value="1"/>
</dbReference>
<dbReference type="InterPro" id="IPR000182">
    <property type="entry name" value="GNAT_dom"/>
</dbReference>
<accession>A0A1H9IKN4</accession>
<dbReference type="EMBL" id="FOET01000014">
    <property type="protein sequence ID" value="SEQ75144.1"/>
    <property type="molecule type" value="Genomic_DNA"/>
</dbReference>
<evidence type="ECO:0000313" key="5">
    <source>
        <dbReference type="Proteomes" id="UP000199055"/>
    </source>
</evidence>
<dbReference type="InterPro" id="IPR016181">
    <property type="entry name" value="Acyl_CoA_acyltransferase"/>
</dbReference>
<dbReference type="PANTHER" id="PTHR43877">
    <property type="entry name" value="AMINOALKYLPHOSPHONATE N-ACETYLTRANSFERASE-RELATED-RELATED"/>
    <property type="match status" value="1"/>
</dbReference>
<protein>
    <submittedName>
        <fullName evidence="4">Putative acetyltransferase</fullName>
    </submittedName>
</protein>
<dbReference type="InterPro" id="IPR050832">
    <property type="entry name" value="Bact_Acetyltransf"/>
</dbReference>
<name>A0A1H9IKN4_9ACTN</name>
<keyword evidence="1 4" id="KW-0808">Transferase</keyword>
<keyword evidence="5" id="KW-1185">Reference proteome</keyword>
<gene>
    <name evidence="4" type="ORF">SAMN05216481_11498</name>
</gene>
<dbReference type="Proteomes" id="UP000199055">
    <property type="component" value="Unassembled WGS sequence"/>
</dbReference>
<evidence type="ECO:0000259" key="3">
    <source>
        <dbReference type="PROSITE" id="PS51186"/>
    </source>
</evidence>
<organism evidence="4 5">
    <name type="scientific">Streptomyces radiopugnans</name>
    <dbReference type="NCBI Taxonomy" id="403935"/>
    <lineage>
        <taxon>Bacteria</taxon>
        <taxon>Bacillati</taxon>
        <taxon>Actinomycetota</taxon>
        <taxon>Actinomycetes</taxon>
        <taxon>Kitasatosporales</taxon>
        <taxon>Streptomycetaceae</taxon>
        <taxon>Streptomyces</taxon>
    </lineage>
</organism>
<evidence type="ECO:0000256" key="2">
    <source>
        <dbReference type="ARBA" id="ARBA00023315"/>
    </source>
</evidence>
<dbReference type="CDD" id="cd04301">
    <property type="entry name" value="NAT_SF"/>
    <property type="match status" value="1"/>
</dbReference>
<dbReference type="AlphaFoldDB" id="A0A1H9IKN4"/>
<proteinExistence type="predicted"/>
<dbReference type="PANTHER" id="PTHR43877:SF1">
    <property type="entry name" value="ACETYLTRANSFERASE"/>
    <property type="match status" value="1"/>
</dbReference>
<reference evidence="5" key="1">
    <citation type="submission" date="2016-10" db="EMBL/GenBank/DDBJ databases">
        <authorList>
            <person name="Varghese N."/>
            <person name="Submissions S."/>
        </authorList>
    </citation>
    <scope>NUCLEOTIDE SEQUENCE [LARGE SCALE GENOMIC DNA]</scope>
    <source>
        <strain evidence="5">CGMCC 4.3519</strain>
    </source>
</reference>
<evidence type="ECO:0000313" key="4">
    <source>
        <dbReference type="EMBL" id="SEQ75144.1"/>
    </source>
</evidence>